<feature type="binding site" evidence="14">
    <location>
        <position position="188"/>
    </location>
    <ligand>
        <name>Mg(2+)</name>
        <dbReference type="ChEBI" id="CHEBI:18420"/>
    </ligand>
</feature>
<comment type="caution">
    <text evidence="20">The sequence shown here is derived from an EMBL/GenBank/DDBJ whole genome shotgun (WGS) entry which is preliminary data.</text>
</comment>
<feature type="binding site" evidence="14">
    <location>
        <position position="46"/>
    </location>
    <ligand>
        <name>Mg(2+)</name>
        <dbReference type="ChEBI" id="CHEBI:18420"/>
    </ligand>
</feature>
<keyword evidence="10" id="KW-0807">Transducer</keyword>
<evidence type="ECO:0000256" key="12">
    <source>
        <dbReference type="ARBA" id="ARBA00048367"/>
    </source>
</evidence>
<feature type="region of interest" description="Disordered" evidence="17">
    <location>
        <begin position="810"/>
        <end position="853"/>
    </location>
</feature>
<feature type="region of interest" description="Disordered" evidence="17">
    <location>
        <begin position="457"/>
        <end position="477"/>
    </location>
</feature>
<protein>
    <recommendedName>
        <fullName evidence="1">cyclin-dependent kinase</fullName>
        <ecNumber evidence="1">2.7.11.22</ecNumber>
    </recommendedName>
</protein>
<feature type="binding site" evidence="13">
    <location>
        <begin position="309"/>
        <end position="312"/>
    </location>
    <ligand>
        <name>GTP</name>
        <dbReference type="ChEBI" id="CHEBI:37565"/>
    </ligand>
</feature>
<evidence type="ECO:0000256" key="3">
    <source>
        <dbReference type="ARBA" id="ARBA00022679"/>
    </source>
</evidence>
<dbReference type="SMART" id="SM00220">
    <property type="entry name" value="S_TKc"/>
    <property type="match status" value="1"/>
</dbReference>
<dbReference type="PROSITE" id="PS51882">
    <property type="entry name" value="G_ALPHA"/>
    <property type="match status" value="1"/>
</dbReference>
<reference evidence="20" key="2">
    <citation type="journal article" date="2021" name="World Allergy Organ. J.">
        <title>Chromosome-level assembly of Dermatophagoides farinae genome and transcriptome reveals two novel allergens Der f 37 and Der f 39.</title>
        <authorList>
            <person name="Chen J."/>
            <person name="Cai Z."/>
            <person name="Fan D."/>
            <person name="Hu J."/>
            <person name="Hou Y."/>
            <person name="He Y."/>
            <person name="Zhang Z."/>
            <person name="Zhao Z."/>
            <person name="Gao P."/>
            <person name="Hu W."/>
            <person name="Sun J."/>
            <person name="Li J."/>
            <person name="Ji K."/>
        </authorList>
    </citation>
    <scope>NUCLEOTIDE SEQUENCE</scope>
    <source>
        <strain evidence="20">JKM2019</strain>
    </source>
</reference>
<evidence type="ECO:0000259" key="18">
    <source>
        <dbReference type="PROSITE" id="PS50011"/>
    </source>
</evidence>
<keyword evidence="8 14" id="KW-0460">Magnesium</keyword>
<dbReference type="GO" id="GO:0005737">
    <property type="term" value="C:cytoplasm"/>
    <property type="evidence" value="ECO:0007669"/>
    <property type="project" value="TreeGrafter"/>
</dbReference>
<dbReference type="InterPro" id="IPR008271">
    <property type="entry name" value="Ser/Thr_kinase_AS"/>
</dbReference>
<dbReference type="GO" id="GO:0003723">
    <property type="term" value="F:RNA binding"/>
    <property type="evidence" value="ECO:0007669"/>
    <property type="project" value="UniProtKB-UniRule"/>
</dbReference>
<evidence type="ECO:0000256" key="8">
    <source>
        <dbReference type="ARBA" id="ARBA00022842"/>
    </source>
</evidence>
<feature type="compositionally biased region" description="Low complexity" evidence="17">
    <location>
        <begin position="337"/>
        <end position="352"/>
    </location>
</feature>
<dbReference type="Pfam" id="PF00069">
    <property type="entry name" value="Pkinase"/>
    <property type="match status" value="1"/>
</dbReference>
<dbReference type="CDD" id="cd07847">
    <property type="entry name" value="STKc_CDKL1_4"/>
    <property type="match status" value="1"/>
</dbReference>
<gene>
    <name evidence="20" type="ORF">HUG17_9814</name>
</gene>
<dbReference type="SUPFAM" id="SSF47895">
    <property type="entry name" value="Transducin (alpha subunit), insertion domain"/>
    <property type="match status" value="1"/>
</dbReference>
<keyword evidence="3" id="KW-0808">Transferase</keyword>
<evidence type="ECO:0000256" key="10">
    <source>
        <dbReference type="ARBA" id="ARBA00023224"/>
    </source>
</evidence>
<dbReference type="PANTHER" id="PTHR10218">
    <property type="entry name" value="GTP-BINDING PROTEIN ALPHA SUBUNIT"/>
    <property type="match status" value="1"/>
</dbReference>
<dbReference type="GO" id="GO:0046872">
    <property type="term" value="F:metal ion binding"/>
    <property type="evidence" value="ECO:0007669"/>
    <property type="project" value="UniProtKB-KW"/>
</dbReference>
<accession>A0A9D4P394</accession>
<comment type="catalytic activity">
    <reaction evidence="11">
        <text>L-threonyl-[protein] + ATP = O-phospho-L-threonyl-[protein] + ADP + H(+)</text>
        <dbReference type="Rhea" id="RHEA:46608"/>
        <dbReference type="Rhea" id="RHEA-COMP:11060"/>
        <dbReference type="Rhea" id="RHEA-COMP:11605"/>
        <dbReference type="ChEBI" id="CHEBI:15378"/>
        <dbReference type="ChEBI" id="CHEBI:30013"/>
        <dbReference type="ChEBI" id="CHEBI:30616"/>
        <dbReference type="ChEBI" id="CHEBI:61977"/>
        <dbReference type="ChEBI" id="CHEBI:456216"/>
        <dbReference type="EC" id="2.7.11.22"/>
    </reaction>
</comment>
<evidence type="ECO:0000256" key="4">
    <source>
        <dbReference type="ARBA" id="ARBA00022723"/>
    </source>
</evidence>
<dbReference type="PROSITE" id="PS00107">
    <property type="entry name" value="PROTEIN_KINASE_ATP"/>
    <property type="match status" value="1"/>
</dbReference>
<dbReference type="GO" id="GO:0001664">
    <property type="term" value="F:G protein-coupled receptor binding"/>
    <property type="evidence" value="ECO:0007669"/>
    <property type="project" value="TreeGrafter"/>
</dbReference>
<evidence type="ECO:0000256" key="14">
    <source>
        <dbReference type="PIRSR" id="PIRSR601019-2"/>
    </source>
</evidence>
<evidence type="ECO:0000259" key="19">
    <source>
        <dbReference type="PROSITE" id="PS50137"/>
    </source>
</evidence>
<feature type="compositionally biased region" description="Polar residues" evidence="17">
    <location>
        <begin position="842"/>
        <end position="852"/>
    </location>
</feature>
<dbReference type="PROSITE" id="PS50137">
    <property type="entry name" value="DS_RBD"/>
    <property type="match status" value="1"/>
</dbReference>
<dbReference type="Pfam" id="PF00503">
    <property type="entry name" value="G-alpha"/>
    <property type="match status" value="1"/>
</dbReference>
<feature type="binding site" evidence="13">
    <location>
        <begin position="157"/>
        <end position="158"/>
    </location>
    <ligand>
        <name>GTP</name>
        <dbReference type="ChEBI" id="CHEBI:37565"/>
    </ligand>
</feature>
<evidence type="ECO:0000256" key="6">
    <source>
        <dbReference type="ARBA" id="ARBA00022777"/>
    </source>
</evidence>
<dbReference type="FunFam" id="3.30.200.20:FF:000049">
    <property type="entry name" value="cyclin-dependent kinase-like 1 isoform X1"/>
    <property type="match status" value="1"/>
</dbReference>
<evidence type="ECO:0000256" key="9">
    <source>
        <dbReference type="ARBA" id="ARBA00023134"/>
    </source>
</evidence>
<dbReference type="GO" id="GO:0007188">
    <property type="term" value="P:adenylate cyclase-modulating G protein-coupled receptor signaling pathway"/>
    <property type="evidence" value="ECO:0007669"/>
    <property type="project" value="TreeGrafter"/>
</dbReference>
<dbReference type="Gene3D" id="3.30.200.20">
    <property type="entry name" value="Phosphorylase Kinase, domain 1"/>
    <property type="match status" value="1"/>
</dbReference>
<feature type="binding site" evidence="16">
    <location>
        <position position="888"/>
    </location>
    <ligand>
        <name>ATP</name>
        <dbReference type="ChEBI" id="CHEBI:30616"/>
    </ligand>
</feature>
<dbReference type="InterPro" id="IPR027417">
    <property type="entry name" value="P-loop_NTPase"/>
</dbReference>
<dbReference type="CDD" id="cd00066">
    <property type="entry name" value="G-alpha"/>
    <property type="match status" value="1"/>
</dbReference>
<feature type="binding site" evidence="13">
    <location>
        <begin position="209"/>
        <end position="213"/>
    </location>
    <ligand>
        <name>GTP</name>
        <dbReference type="ChEBI" id="CHEBI:37565"/>
    </ligand>
</feature>
<evidence type="ECO:0000313" key="20">
    <source>
        <dbReference type="EMBL" id="KAH7643123.1"/>
    </source>
</evidence>
<feature type="compositionally biased region" description="Low complexity" evidence="17">
    <location>
        <begin position="743"/>
        <end position="757"/>
    </location>
</feature>
<name>A0A9D4P394_DERFA</name>
<dbReference type="SUPFAM" id="SSF54768">
    <property type="entry name" value="dsRNA-binding domain-like"/>
    <property type="match status" value="1"/>
</dbReference>
<dbReference type="Proteomes" id="UP000828236">
    <property type="component" value="Unassembled WGS sequence"/>
</dbReference>
<feature type="compositionally biased region" description="Low complexity" evidence="17">
    <location>
        <begin position="821"/>
        <end position="836"/>
    </location>
</feature>
<dbReference type="PRINTS" id="PR00318">
    <property type="entry name" value="GPROTEINA"/>
</dbReference>
<dbReference type="InterPro" id="IPR001019">
    <property type="entry name" value="Gprotein_alpha_su"/>
</dbReference>
<keyword evidence="15" id="KW-0694">RNA-binding</keyword>
<dbReference type="GO" id="GO:0005525">
    <property type="term" value="F:GTP binding"/>
    <property type="evidence" value="ECO:0007669"/>
    <property type="project" value="UniProtKB-KW"/>
</dbReference>
<dbReference type="InterPro" id="IPR014720">
    <property type="entry name" value="dsRBD_dom"/>
</dbReference>
<dbReference type="GO" id="GO:0005524">
    <property type="term" value="F:ATP binding"/>
    <property type="evidence" value="ECO:0007669"/>
    <property type="project" value="UniProtKB-UniRule"/>
</dbReference>
<dbReference type="InterPro" id="IPR011025">
    <property type="entry name" value="GproteinA_insert"/>
</dbReference>
<feature type="binding site" evidence="13">
    <location>
        <begin position="42"/>
        <end position="47"/>
    </location>
    <ligand>
        <name>GTP</name>
        <dbReference type="ChEBI" id="CHEBI:37565"/>
    </ligand>
</feature>
<dbReference type="GO" id="GO:0003925">
    <property type="term" value="F:G protein activity"/>
    <property type="evidence" value="ECO:0007669"/>
    <property type="project" value="UniProtKB-ARBA"/>
</dbReference>
<dbReference type="EMBL" id="SDOV01000003">
    <property type="protein sequence ID" value="KAH7643123.1"/>
    <property type="molecule type" value="Genomic_DNA"/>
</dbReference>
<evidence type="ECO:0000256" key="11">
    <source>
        <dbReference type="ARBA" id="ARBA00047811"/>
    </source>
</evidence>
<dbReference type="SMART" id="SM00275">
    <property type="entry name" value="G_alpha"/>
    <property type="match status" value="1"/>
</dbReference>
<dbReference type="FunFam" id="1.10.510.10:FF:000624">
    <property type="entry name" value="Mitogen-activated protein kinase"/>
    <property type="match status" value="1"/>
</dbReference>
<dbReference type="GO" id="GO:0004693">
    <property type="term" value="F:cyclin-dependent protein serine/threonine kinase activity"/>
    <property type="evidence" value="ECO:0007669"/>
    <property type="project" value="UniProtKB-EC"/>
</dbReference>
<feature type="compositionally biased region" description="Low complexity" evidence="17">
    <location>
        <begin position="360"/>
        <end position="369"/>
    </location>
</feature>
<dbReference type="FunFam" id="3.40.50.300:FF:000692">
    <property type="entry name" value="Guanine nucleotide-binding protein subunit alpha"/>
    <property type="match status" value="2"/>
</dbReference>
<dbReference type="Gene3D" id="3.30.160.20">
    <property type="match status" value="1"/>
</dbReference>
<keyword evidence="5 13" id="KW-0547">Nucleotide-binding</keyword>
<dbReference type="InterPro" id="IPR000719">
    <property type="entry name" value="Prot_kinase_dom"/>
</dbReference>
<dbReference type="Gene3D" id="1.10.510.10">
    <property type="entry name" value="Transferase(Phosphotransferase) domain 1"/>
    <property type="match status" value="1"/>
</dbReference>
<evidence type="ECO:0000256" key="2">
    <source>
        <dbReference type="ARBA" id="ARBA00022527"/>
    </source>
</evidence>
<comment type="catalytic activity">
    <reaction evidence="12">
        <text>L-seryl-[protein] + ATP = O-phospho-L-seryl-[protein] + ADP + H(+)</text>
        <dbReference type="Rhea" id="RHEA:17989"/>
        <dbReference type="Rhea" id="RHEA-COMP:9863"/>
        <dbReference type="Rhea" id="RHEA-COMP:11604"/>
        <dbReference type="ChEBI" id="CHEBI:15378"/>
        <dbReference type="ChEBI" id="CHEBI:29999"/>
        <dbReference type="ChEBI" id="CHEBI:30616"/>
        <dbReference type="ChEBI" id="CHEBI:83421"/>
        <dbReference type="ChEBI" id="CHEBI:456216"/>
        <dbReference type="EC" id="2.7.11.22"/>
    </reaction>
</comment>
<feature type="compositionally biased region" description="Polar residues" evidence="17">
    <location>
        <begin position="780"/>
        <end position="791"/>
    </location>
</feature>
<evidence type="ECO:0000256" key="5">
    <source>
        <dbReference type="ARBA" id="ARBA00022741"/>
    </source>
</evidence>
<feature type="domain" description="Protein kinase" evidence="18">
    <location>
        <begin position="858"/>
        <end position="1141"/>
    </location>
</feature>
<feature type="domain" description="DRBM" evidence="19">
    <location>
        <begin position="1312"/>
        <end position="1381"/>
    </location>
</feature>
<evidence type="ECO:0000256" key="15">
    <source>
        <dbReference type="PROSITE-ProRule" id="PRU00266"/>
    </source>
</evidence>
<proteinExistence type="predicted"/>
<dbReference type="InterPro" id="IPR011009">
    <property type="entry name" value="Kinase-like_dom_sf"/>
</dbReference>
<feature type="region of interest" description="Disordered" evidence="17">
    <location>
        <begin position="742"/>
        <end position="793"/>
    </location>
</feature>
<dbReference type="PROSITE" id="PS50011">
    <property type="entry name" value="PROTEIN_KINASE_DOM"/>
    <property type="match status" value="1"/>
</dbReference>
<dbReference type="Gene3D" id="1.10.400.10">
    <property type="entry name" value="GI Alpha 1, domain 2-like"/>
    <property type="match status" value="1"/>
</dbReference>
<evidence type="ECO:0000256" key="16">
    <source>
        <dbReference type="PROSITE-ProRule" id="PRU10141"/>
    </source>
</evidence>
<keyword evidence="6 20" id="KW-0418">Kinase</keyword>
<dbReference type="PANTHER" id="PTHR10218:SF360">
    <property type="entry name" value="GUANINE NUCLEOTIDE-BINDING PROTEIN SUBUNIT ALPHA HOMOLOG"/>
    <property type="match status" value="1"/>
</dbReference>
<evidence type="ECO:0000256" key="13">
    <source>
        <dbReference type="PIRSR" id="PIRSR601019-1"/>
    </source>
</evidence>
<dbReference type="EC" id="2.7.11.22" evidence="1"/>
<dbReference type="GO" id="GO:0005834">
    <property type="term" value="C:heterotrimeric G-protein complex"/>
    <property type="evidence" value="ECO:0007669"/>
    <property type="project" value="TreeGrafter"/>
</dbReference>
<keyword evidence="2" id="KW-0723">Serine/threonine-protein kinase</keyword>
<dbReference type="Gene3D" id="3.40.50.300">
    <property type="entry name" value="P-loop containing nucleotide triphosphate hydrolases"/>
    <property type="match status" value="1"/>
</dbReference>
<feature type="region of interest" description="Disordered" evidence="17">
    <location>
        <begin position="388"/>
        <end position="418"/>
    </location>
</feature>
<dbReference type="PROSITE" id="PS00108">
    <property type="entry name" value="PROTEIN_KINASE_ST"/>
    <property type="match status" value="1"/>
</dbReference>
<feature type="region of interest" description="Disordered" evidence="17">
    <location>
        <begin position="335"/>
        <end position="369"/>
    </location>
</feature>
<dbReference type="FunFam" id="1.10.400.10:FF:000002">
    <property type="entry name" value="guanine nucleotide-binding protein G(Q) subunit alpha"/>
    <property type="match status" value="1"/>
</dbReference>
<reference evidence="20" key="1">
    <citation type="submission" date="2020-06" db="EMBL/GenBank/DDBJ databases">
        <authorList>
            <person name="Ji K."/>
            <person name="Li J."/>
        </authorList>
    </citation>
    <scope>NUCLEOTIDE SEQUENCE</scope>
    <source>
        <strain evidence="20">JKM2019</strain>
        <tissue evidence="20">Whole body</tissue>
    </source>
</reference>
<evidence type="ECO:0000256" key="7">
    <source>
        <dbReference type="ARBA" id="ARBA00022840"/>
    </source>
</evidence>
<evidence type="ECO:0000256" key="17">
    <source>
        <dbReference type="SAM" id="MobiDB-lite"/>
    </source>
</evidence>
<feature type="compositionally biased region" description="Basic and acidic residues" evidence="17">
    <location>
        <begin position="810"/>
        <end position="820"/>
    </location>
</feature>
<dbReference type="GO" id="GO:0031683">
    <property type="term" value="F:G-protein beta/gamma-subunit complex binding"/>
    <property type="evidence" value="ECO:0007669"/>
    <property type="project" value="InterPro"/>
</dbReference>
<keyword evidence="4 14" id="KW-0479">Metal-binding</keyword>
<organism evidence="20">
    <name type="scientific">Dermatophagoides farinae</name>
    <name type="common">American house dust mite</name>
    <dbReference type="NCBI Taxonomy" id="6954"/>
    <lineage>
        <taxon>Eukaryota</taxon>
        <taxon>Metazoa</taxon>
        <taxon>Ecdysozoa</taxon>
        <taxon>Arthropoda</taxon>
        <taxon>Chelicerata</taxon>
        <taxon>Arachnida</taxon>
        <taxon>Acari</taxon>
        <taxon>Acariformes</taxon>
        <taxon>Sarcoptiformes</taxon>
        <taxon>Astigmata</taxon>
        <taxon>Psoroptidia</taxon>
        <taxon>Analgoidea</taxon>
        <taxon>Pyroglyphidae</taxon>
        <taxon>Dermatophagoidinae</taxon>
        <taxon>Dermatophagoides</taxon>
    </lineage>
</organism>
<dbReference type="SUPFAM" id="SSF56112">
    <property type="entry name" value="Protein kinase-like (PK-like)"/>
    <property type="match status" value="1"/>
</dbReference>
<evidence type="ECO:0000256" key="1">
    <source>
        <dbReference type="ARBA" id="ARBA00012425"/>
    </source>
</evidence>
<dbReference type="SUPFAM" id="SSF52540">
    <property type="entry name" value="P-loop containing nucleoside triphosphate hydrolases"/>
    <property type="match status" value="1"/>
</dbReference>
<keyword evidence="9 13" id="KW-0342">GTP-binding</keyword>
<dbReference type="InterPro" id="IPR017441">
    <property type="entry name" value="Protein_kinase_ATP_BS"/>
</dbReference>
<sequence>MCIESIESKEKRKRNEKIEKILKETKSIVRKQVKLLLLGTGESGKSTFIKQMRIIHDNGFTSTELKQNRVYVFHNTIQCMQLLLQAMKFLSIPFANDDNWQRASRILSIDCSYAQAPEIFANQSSLSYEFVDCIKHLWQDHGVRQCYDHRTQFQLSDSAEYFFLNVERFGQKNYIPTNDDIVRIRLPTTGIIEHLFYIKSARIYLRIIDVGGQDNERMKWINCFEGVTSIIFLTALNEYDMYKYKSTLNYNDSEHDQMAQLLDDGRIGKNRKPKIETNRVNRMQESLCLFRIITSLELLYKTSFILFLNKKDLLEEKIKQSPLRRRIFDDFVDDNENITTSNSNNNKSESNTMYKLPPQSNNSSSSSSSHYKRLDQLLLLDRTNVPSCIRYNNNNQNDHRDQRQQQQQQQQQSKLPNEQEKLFNRLKIDDNDRLLSSSSNIQNECRLIQILNDNNNNEQQQNWNKNRNNDSSSSSSLLSKDSFYENLFWRNVCKETNAQQQHSDLSLINSSDLMTSSSLCLNSKQKFRLNQETKPNQQQQQQQTIATVNNNNTRCSTVTKKRVDNDYNNDEHLTFCDNRNNKINDKNKDKTIKRKNFSVNQPHHHQQQQQQPFQRSCYCIKSQPVNKLITNNNRTTISNNHNHHHYQKKNLNKQQKQQQQQMMIMEKSEKNQSTITTMNKMMMIKINPPILNSNKNPDINNKLSMANNLKTKTTMATQSNLNNNNNNDHHHINPFSEKLATLNSNSQSSQNSNESSSKVNRKISITDPPQPSSQQQQQSIIKKNSTNNGATTVLGINKKRLSLFSISSLTKDHHTSDKSTKQQQQQQTTQSSQNSTFRRGPSQKQQQSTMMHSSIEKYEKIAKIGEGSYGIVFKCRNRDNGQLVAIKKYVETEDDPLIKKIAMREIKMLKQLKHPNLINLIEVFRRKRKLHLVFEYCELTVLDILEKYPRGVPEAMIKRIMWQTINAVNFCHKHNCIHRDVKPENILLTRECVVKLCDFGFARTLIPGENYTDYVATRWYRAPELLVGDTNYGPAVDVWAIGCVAAELMRGEALWPGKSDVDQLYLIRKTLGDLLARHITIFRTNEFFAGVSIPEPDTIEPLEQKIPKHIDQTGLEFLRRTLDKDPSKRTTCEQLLQFSYFNNVKIPDLSMYTTAMTTNVINNNNNNHHTANINSKSNTKPMDIPITTKQTAAAAAAATTTTTSSSSSSTNSTFNLPQISLKMMNNNDNDNSLSTMLTTMKQQQQLSDQTTTNQQLKSIQSNLSKRNSIIRLNSTSLTTTNTPLKSTNIEFDVETNDESSPPPSYEAISLMDASKRLKRFCYDQNWSKPSYELIKRERIEWKKFYTIRMIIRPILMAEAADISKRLAKLRTASKALKYLWENQSILESLMTIRTLPIYLHCCCYCCCCCCNSKSQCGHNSHH</sequence>
<keyword evidence="7 16" id="KW-0067">ATP-binding</keyword>